<name>A0A914Z524_9BILA</name>
<accession>A0A914Z524</accession>
<keyword evidence="1" id="KW-1185">Reference proteome</keyword>
<evidence type="ECO:0000313" key="1">
    <source>
        <dbReference type="Proteomes" id="UP000887577"/>
    </source>
</evidence>
<dbReference type="InterPro" id="IPR012444">
    <property type="entry name" value="DUF1647"/>
</dbReference>
<dbReference type="Pfam" id="PF07801">
    <property type="entry name" value="DUF1647"/>
    <property type="match status" value="1"/>
</dbReference>
<dbReference type="PANTHER" id="PTHR31389:SF4">
    <property type="entry name" value="LD39211P"/>
    <property type="match status" value="1"/>
</dbReference>
<reference evidence="2" key="1">
    <citation type="submission" date="2022-11" db="UniProtKB">
        <authorList>
            <consortium name="WormBaseParasite"/>
        </authorList>
    </citation>
    <scope>IDENTIFICATION</scope>
</reference>
<dbReference type="WBParaSite" id="PSU_v2.g5357.t1">
    <property type="protein sequence ID" value="PSU_v2.g5357.t1"/>
    <property type="gene ID" value="PSU_v2.g5357"/>
</dbReference>
<evidence type="ECO:0000313" key="2">
    <source>
        <dbReference type="WBParaSite" id="PSU_v2.g5357.t1"/>
    </source>
</evidence>
<dbReference type="PANTHER" id="PTHR31389">
    <property type="entry name" value="LD39211P"/>
    <property type="match status" value="1"/>
</dbReference>
<organism evidence="1 2">
    <name type="scientific">Panagrolaimus superbus</name>
    <dbReference type="NCBI Taxonomy" id="310955"/>
    <lineage>
        <taxon>Eukaryota</taxon>
        <taxon>Metazoa</taxon>
        <taxon>Ecdysozoa</taxon>
        <taxon>Nematoda</taxon>
        <taxon>Chromadorea</taxon>
        <taxon>Rhabditida</taxon>
        <taxon>Tylenchina</taxon>
        <taxon>Panagrolaimomorpha</taxon>
        <taxon>Panagrolaimoidea</taxon>
        <taxon>Panagrolaimidae</taxon>
        <taxon>Panagrolaimus</taxon>
    </lineage>
</organism>
<sequence>MKIYFHQATIFLWLKLLGLLHWVYKKNFVLVTAFSGNHFLEALRSCKSIGKLKESKNFERGYMIAYILKNDVSYIHLEQYRNECPFVTLRIFNATKYPAFVSKLLEYRWKPLIVAEVLQEVEKVFYFDSSVIFKDNANENITEILQKMDTKFEKCGIRFFGDAGHSIIRYCKK</sequence>
<proteinExistence type="predicted"/>
<dbReference type="Proteomes" id="UP000887577">
    <property type="component" value="Unplaced"/>
</dbReference>
<dbReference type="AlphaFoldDB" id="A0A914Z524"/>
<protein>
    <submittedName>
        <fullName evidence="2">Uncharacterized protein</fullName>
    </submittedName>
</protein>